<dbReference type="EMBL" id="QDFR01000014">
    <property type="protein sequence ID" value="PVE50050.1"/>
    <property type="molecule type" value="Genomic_DNA"/>
</dbReference>
<feature type="domain" description="Stress-response A/B barrel" evidence="2">
    <location>
        <begin position="21"/>
        <end position="119"/>
    </location>
</feature>
<comment type="caution">
    <text evidence="3">The sequence shown here is derived from an EMBL/GenBank/DDBJ whole genome shotgun (WGS) entry which is preliminary data.</text>
</comment>
<comment type="subunit">
    <text evidence="1">Homodimer.</text>
</comment>
<dbReference type="InterPro" id="IPR013097">
    <property type="entry name" value="Dabb"/>
</dbReference>
<proteinExistence type="predicted"/>
<evidence type="ECO:0000259" key="2">
    <source>
        <dbReference type="PROSITE" id="PS51502"/>
    </source>
</evidence>
<dbReference type="PROSITE" id="PS51502">
    <property type="entry name" value="S_R_A_B_BARREL"/>
    <property type="match status" value="1"/>
</dbReference>
<dbReference type="Pfam" id="PF07876">
    <property type="entry name" value="Dabb"/>
    <property type="match status" value="1"/>
</dbReference>
<dbReference type="SUPFAM" id="SSF54909">
    <property type="entry name" value="Dimeric alpha+beta barrel"/>
    <property type="match status" value="1"/>
</dbReference>
<evidence type="ECO:0000313" key="3">
    <source>
        <dbReference type="EMBL" id="PVE50050.1"/>
    </source>
</evidence>
<dbReference type="InterPro" id="IPR044662">
    <property type="entry name" value="HS1/DABB1-like"/>
</dbReference>
<reference evidence="3 4" key="1">
    <citation type="submission" date="2018-04" db="EMBL/GenBank/DDBJ databases">
        <authorList>
            <person name="Hagen T."/>
        </authorList>
    </citation>
    <scope>NUCLEOTIDE SEQUENCE [LARGE SCALE GENOMIC DNA]</scope>
    <source>
        <strain evidence="3 4">TPD7009</strain>
    </source>
</reference>
<dbReference type="Proteomes" id="UP000244335">
    <property type="component" value="Unassembled WGS sequence"/>
</dbReference>
<organism evidence="3 4">
    <name type="scientific">Rhizobium rhizogenes</name>
    <name type="common">Agrobacterium rhizogenes</name>
    <dbReference type="NCBI Taxonomy" id="359"/>
    <lineage>
        <taxon>Bacteria</taxon>
        <taxon>Pseudomonadati</taxon>
        <taxon>Pseudomonadota</taxon>
        <taxon>Alphaproteobacteria</taxon>
        <taxon>Hyphomicrobiales</taxon>
        <taxon>Rhizobiaceae</taxon>
        <taxon>Rhizobium/Agrobacterium group</taxon>
        <taxon>Rhizobium</taxon>
    </lineage>
</organism>
<dbReference type="PANTHER" id="PTHR33178">
    <property type="match status" value="1"/>
</dbReference>
<dbReference type="Gene3D" id="3.30.70.100">
    <property type="match status" value="1"/>
</dbReference>
<dbReference type="SMART" id="SM00886">
    <property type="entry name" value="Dabb"/>
    <property type="match status" value="1"/>
</dbReference>
<sequence>MKRWCSLEPSCTVEEERHLTILHCVFLRFKSAATTSDKQAIYEAIMALKDVIPGISDIKCGQNVSSEGLNGGFLDGFIVTFESTEARDDYLVHPEHVEVGERLAGLTDGGLAGILVFDMAV</sequence>
<accession>A0AA92BYY6</accession>
<protein>
    <submittedName>
        <fullName evidence="3">Dabb family protein</fullName>
    </submittedName>
</protein>
<name>A0AA92BYY6_RHIRH</name>
<dbReference type="AlphaFoldDB" id="A0AA92BYY6"/>
<gene>
    <name evidence="3" type="ORF">DC430_23155</name>
</gene>
<evidence type="ECO:0000256" key="1">
    <source>
        <dbReference type="ARBA" id="ARBA00011738"/>
    </source>
</evidence>
<evidence type="ECO:0000313" key="4">
    <source>
        <dbReference type="Proteomes" id="UP000244335"/>
    </source>
</evidence>
<dbReference type="InterPro" id="IPR011008">
    <property type="entry name" value="Dimeric_a/b-barrel"/>
</dbReference>
<dbReference type="PANTHER" id="PTHR33178:SF10">
    <property type="entry name" value="STRESS-RESPONSE A_B BARREL DOMAIN-CONTAINING PROTEIN"/>
    <property type="match status" value="1"/>
</dbReference>